<keyword evidence="3" id="KW-0378">Hydrolase</keyword>
<dbReference type="Pfam" id="PF01520">
    <property type="entry name" value="Amidase_3"/>
    <property type="match status" value="1"/>
</dbReference>
<evidence type="ECO:0000256" key="4">
    <source>
        <dbReference type="SAM" id="SignalP"/>
    </source>
</evidence>
<dbReference type="OrthoDB" id="8525541at2"/>
<dbReference type="PANTHER" id="PTHR30404">
    <property type="entry name" value="N-ACETYLMURAMOYL-L-ALANINE AMIDASE"/>
    <property type="match status" value="1"/>
</dbReference>
<accession>A0A318JLF9</accession>
<dbReference type="PANTHER" id="PTHR30404:SF0">
    <property type="entry name" value="N-ACETYLMURAMOYL-L-ALANINE AMIDASE AMIC"/>
    <property type="match status" value="1"/>
</dbReference>
<organism evidence="6 7">
    <name type="scientific">Aquitalea magnusonii</name>
    <dbReference type="NCBI Taxonomy" id="332411"/>
    <lineage>
        <taxon>Bacteria</taxon>
        <taxon>Pseudomonadati</taxon>
        <taxon>Pseudomonadota</taxon>
        <taxon>Betaproteobacteria</taxon>
        <taxon>Neisseriales</taxon>
        <taxon>Chromobacteriaceae</taxon>
        <taxon>Aquitalea</taxon>
    </lineage>
</organism>
<reference evidence="6 7" key="1">
    <citation type="submission" date="2018-05" db="EMBL/GenBank/DDBJ databases">
        <title>Genomic Encyclopedia of Type Strains, Phase IV (KMG-IV): sequencing the most valuable type-strain genomes for metagenomic binning, comparative biology and taxonomic classification.</title>
        <authorList>
            <person name="Goeker M."/>
        </authorList>
    </citation>
    <scope>NUCLEOTIDE SEQUENCE [LARGE SCALE GENOMIC DNA]</scope>
    <source>
        <strain evidence="6 7">DSM 25134</strain>
    </source>
</reference>
<dbReference type="EC" id="3.5.1.28" evidence="2"/>
<evidence type="ECO:0000313" key="6">
    <source>
        <dbReference type="EMBL" id="PXX48365.1"/>
    </source>
</evidence>
<dbReference type="CDD" id="cd02696">
    <property type="entry name" value="MurNAc-LAA"/>
    <property type="match status" value="1"/>
</dbReference>
<evidence type="ECO:0000256" key="3">
    <source>
        <dbReference type="ARBA" id="ARBA00022801"/>
    </source>
</evidence>
<feature type="domain" description="MurNAc-LAA" evidence="5">
    <location>
        <begin position="81"/>
        <end position="220"/>
    </location>
</feature>
<dbReference type="GO" id="GO:0009253">
    <property type="term" value="P:peptidoglycan catabolic process"/>
    <property type="evidence" value="ECO:0007669"/>
    <property type="project" value="InterPro"/>
</dbReference>
<dbReference type="RefSeq" id="WP_110313318.1">
    <property type="nucleotide sequence ID" value="NZ_QJKC01000007.1"/>
</dbReference>
<dbReference type="GO" id="GO:0030288">
    <property type="term" value="C:outer membrane-bounded periplasmic space"/>
    <property type="evidence" value="ECO:0007669"/>
    <property type="project" value="TreeGrafter"/>
</dbReference>
<feature type="signal peptide" evidence="4">
    <location>
        <begin position="1"/>
        <end position="19"/>
    </location>
</feature>
<dbReference type="SUPFAM" id="SSF53187">
    <property type="entry name" value="Zn-dependent exopeptidases"/>
    <property type="match status" value="1"/>
</dbReference>
<feature type="chain" id="PRO_5016299978" description="N-acetylmuramoyl-L-alanine amidase" evidence="4">
    <location>
        <begin position="20"/>
        <end position="231"/>
    </location>
</feature>
<evidence type="ECO:0000313" key="7">
    <source>
        <dbReference type="Proteomes" id="UP000248395"/>
    </source>
</evidence>
<proteinExistence type="predicted"/>
<evidence type="ECO:0000259" key="5">
    <source>
        <dbReference type="SMART" id="SM00646"/>
    </source>
</evidence>
<keyword evidence="4" id="KW-0732">Signal</keyword>
<dbReference type="AlphaFoldDB" id="A0A318JLF9"/>
<dbReference type="GO" id="GO:0008745">
    <property type="term" value="F:N-acetylmuramoyl-L-alanine amidase activity"/>
    <property type="evidence" value="ECO:0007669"/>
    <property type="project" value="UniProtKB-EC"/>
</dbReference>
<dbReference type="Gene3D" id="3.40.630.40">
    <property type="entry name" value="Zn-dependent exopeptidases"/>
    <property type="match status" value="1"/>
</dbReference>
<dbReference type="InterPro" id="IPR002508">
    <property type="entry name" value="MurNAc-LAA_cat"/>
</dbReference>
<dbReference type="SMART" id="SM00646">
    <property type="entry name" value="Ami_3"/>
    <property type="match status" value="1"/>
</dbReference>
<dbReference type="Proteomes" id="UP000248395">
    <property type="component" value="Unassembled WGS sequence"/>
</dbReference>
<evidence type="ECO:0000256" key="2">
    <source>
        <dbReference type="ARBA" id="ARBA00011901"/>
    </source>
</evidence>
<keyword evidence="7" id="KW-1185">Reference proteome</keyword>
<protein>
    <recommendedName>
        <fullName evidence="2">N-acetylmuramoyl-L-alanine amidase</fullName>
        <ecNumber evidence="2">3.5.1.28</ecNumber>
    </recommendedName>
</protein>
<name>A0A318JLF9_9NEIS</name>
<sequence length="231" mass="24606">MKLCWSLTLLLGLALPALAQSVQSVAVDVGHSLAAPGARSASGQTEFSFNRRMALLLAEQLRQRGVEVQLIGAAGDIRQLSERTLQAQGRQLLLSVHHDSVQPQYLSEAGRFQGYSLFVSRKNPFAELSLACARQIALSLQEAGERPTLHHAEAIAGENRPLADAALGIYWFDDLVVLKTATQPAVLVEHGVIVNPAEEARLAQPAVTLKLARAVAAGAARCQAVPAAGRP</sequence>
<comment type="catalytic activity">
    <reaction evidence="1">
        <text>Hydrolyzes the link between N-acetylmuramoyl residues and L-amino acid residues in certain cell-wall glycopeptides.</text>
        <dbReference type="EC" id="3.5.1.28"/>
    </reaction>
</comment>
<dbReference type="EMBL" id="QJKC01000007">
    <property type="protein sequence ID" value="PXX48365.1"/>
    <property type="molecule type" value="Genomic_DNA"/>
</dbReference>
<comment type="caution">
    <text evidence="6">The sequence shown here is derived from an EMBL/GenBank/DDBJ whole genome shotgun (WGS) entry which is preliminary data.</text>
</comment>
<dbReference type="InterPro" id="IPR050695">
    <property type="entry name" value="N-acetylmuramoyl_amidase_3"/>
</dbReference>
<gene>
    <name evidence="6" type="ORF">DFR38_107151</name>
</gene>
<evidence type="ECO:0000256" key="1">
    <source>
        <dbReference type="ARBA" id="ARBA00001561"/>
    </source>
</evidence>